<dbReference type="Gene3D" id="3.40.640.10">
    <property type="entry name" value="Type I PLP-dependent aspartate aminotransferase-like (Major domain)"/>
    <property type="match status" value="1"/>
</dbReference>
<keyword evidence="2 5" id="KW-0032">Aminotransferase</keyword>
<dbReference type="GO" id="GO:0008483">
    <property type="term" value="F:transaminase activity"/>
    <property type="evidence" value="ECO:0007669"/>
    <property type="project" value="UniProtKB-KW"/>
</dbReference>
<dbReference type="RefSeq" id="WP_169752630.1">
    <property type="nucleotide sequence ID" value="NZ_CP012542.1"/>
</dbReference>
<dbReference type="NCBIfam" id="NF006387">
    <property type="entry name" value="PRK08636.1"/>
    <property type="match status" value="1"/>
</dbReference>
<evidence type="ECO:0000259" key="4">
    <source>
        <dbReference type="Pfam" id="PF00155"/>
    </source>
</evidence>
<dbReference type="PANTHER" id="PTHR42832:SF1">
    <property type="entry name" value="GLUTAMATE-PYRUVATE AMINOTRANSFERASE ALAC"/>
    <property type="match status" value="1"/>
</dbReference>
<keyword evidence="6" id="KW-1185">Reference proteome</keyword>
<proteinExistence type="predicted"/>
<dbReference type="InterPro" id="IPR004839">
    <property type="entry name" value="Aminotransferase_I/II_large"/>
</dbReference>
<evidence type="ECO:0000313" key="5">
    <source>
        <dbReference type="EMBL" id="QCD43927.1"/>
    </source>
</evidence>
<name>A0A6G5QED8_9BACT</name>
<organism evidence="5 6">
    <name type="scientific">Campylobacter mucosalis CCUG 21559</name>
    <dbReference type="NCBI Taxonomy" id="1032067"/>
    <lineage>
        <taxon>Bacteria</taxon>
        <taxon>Pseudomonadati</taxon>
        <taxon>Campylobacterota</taxon>
        <taxon>Epsilonproteobacteria</taxon>
        <taxon>Campylobacterales</taxon>
        <taxon>Campylobacteraceae</taxon>
        <taxon>Campylobacter</taxon>
    </lineage>
</organism>
<comment type="cofactor">
    <cofactor evidence="1">
        <name>pyridoxal 5'-phosphate</name>
        <dbReference type="ChEBI" id="CHEBI:597326"/>
    </cofactor>
</comment>
<gene>
    <name evidence="5" type="ORF">CMUC_0107</name>
</gene>
<evidence type="ECO:0000256" key="2">
    <source>
        <dbReference type="ARBA" id="ARBA00022576"/>
    </source>
</evidence>
<sequence length="401" mass="45123">MFDEIRFNTIERLPNYVFAEVNAIKMAARRAGEDIIDFSMGNPEGRTPQHIVDKLCESAGKDKTHGYSASAGIYKLRLAICNWYKRKYDVNLDPETEAVAVMGSKEGFIHLVQAVVNPGDIAVVPDPAYPIHTQAFLFAGASVAKMPLVYNEKFELDENKFFENLEHTIHSSTPKPKFVVVNFPHNPTTVTVCKSFYERLVAMSKKERFYIISDIAYADLTFDGYKTPSIFEVDGAKDVAVECYTLSKSYNMAGWRVGFMCGNKRLCAALKKIKSWVDYGMFTPIQVAATIALDSDQSCVEEIRQIYEKRRDVMLDAFENAGWKMNKPSSSMFIWAKLPPKFSHLGSLEFSKQLLTKACVAVSPGVGFGEGGNDYVRLALIENENRIRQAARNIKKFLKEG</sequence>
<dbReference type="InterPro" id="IPR015421">
    <property type="entry name" value="PyrdxlP-dep_Trfase_major"/>
</dbReference>
<dbReference type="InterPro" id="IPR015424">
    <property type="entry name" value="PyrdxlP-dep_Trfase"/>
</dbReference>
<evidence type="ECO:0000256" key="3">
    <source>
        <dbReference type="ARBA" id="ARBA00022679"/>
    </source>
</evidence>
<reference evidence="5 6" key="1">
    <citation type="submission" date="2016-07" db="EMBL/GenBank/DDBJ databases">
        <title>Comparative genomics of the Campylobacter concisus group.</title>
        <authorList>
            <person name="Miller W.G."/>
            <person name="Yee E."/>
            <person name="Chapman M.H."/>
            <person name="Huynh S."/>
            <person name="Bono J.L."/>
            <person name="On S.L.W."/>
            <person name="StLeger J."/>
            <person name="Foster G."/>
            <person name="Parker C.T."/>
        </authorList>
    </citation>
    <scope>NUCLEOTIDE SEQUENCE [LARGE SCALE GENOMIC DNA]</scope>
    <source>
        <strain evidence="5 6">CCUG 21559</strain>
    </source>
</reference>
<evidence type="ECO:0000256" key="1">
    <source>
        <dbReference type="ARBA" id="ARBA00001933"/>
    </source>
</evidence>
<dbReference type="EMBL" id="CP012542">
    <property type="protein sequence ID" value="QCD43927.1"/>
    <property type="molecule type" value="Genomic_DNA"/>
</dbReference>
<protein>
    <submittedName>
        <fullName evidence="5">Aspartate aminotransferase</fullName>
    </submittedName>
</protein>
<dbReference type="CDD" id="cd00609">
    <property type="entry name" value="AAT_like"/>
    <property type="match status" value="1"/>
</dbReference>
<dbReference type="Proteomes" id="UP000503264">
    <property type="component" value="Chromosome"/>
</dbReference>
<evidence type="ECO:0000313" key="6">
    <source>
        <dbReference type="Proteomes" id="UP000503264"/>
    </source>
</evidence>
<feature type="domain" description="Aminotransferase class I/classII large" evidence="4">
    <location>
        <begin position="34"/>
        <end position="392"/>
    </location>
</feature>
<dbReference type="Pfam" id="PF00155">
    <property type="entry name" value="Aminotran_1_2"/>
    <property type="match status" value="1"/>
</dbReference>
<accession>A0A6G5QED8</accession>
<keyword evidence="3 5" id="KW-0808">Transferase</keyword>
<dbReference type="AlphaFoldDB" id="A0A6G5QED8"/>
<dbReference type="InterPro" id="IPR015422">
    <property type="entry name" value="PyrdxlP-dep_Trfase_small"/>
</dbReference>
<dbReference type="PANTHER" id="PTHR42832">
    <property type="entry name" value="AMINO ACID AMINOTRANSFERASE"/>
    <property type="match status" value="1"/>
</dbReference>
<dbReference type="InterPro" id="IPR050881">
    <property type="entry name" value="LL-DAP_aminotransferase"/>
</dbReference>
<dbReference type="GO" id="GO:0030170">
    <property type="term" value="F:pyridoxal phosphate binding"/>
    <property type="evidence" value="ECO:0007669"/>
    <property type="project" value="InterPro"/>
</dbReference>
<dbReference type="Gene3D" id="3.90.1150.10">
    <property type="entry name" value="Aspartate Aminotransferase, domain 1"/>
    <property type="match status" value="1"/>
</dbReference>
<dbReference type="SUPFAM" id="SSF53383">
    <property type="entry name" value="PLP-dependent transferases"/>
    <property type="match status" value="1"/>
</dbReference>